<dbReference type="InterPro" id="IPR056599">
    <property type="entry name" value="AAA_lid_fung"/>
</dbReference>
<evidence type="ECO:0000259" key="3">
    <source>
        <dbReference type="Pfam" id="PF23232"/>
    </source>
</evidence>
<sequence>MSNPVNLSAPAPGPTPDLARQDKDVVSSIEPKPGDEQAGSNVNLRQSDPTPSGHPPQNPQDRAGTGPISSNFKLGKKLDLVANILEQELEDLSEEHSTKVPFNLNRQIEQIRKLAKESRQDPNSKPSDDRRDPNCEIERFTIDEWKKKERDETCAIAAYYRSVPSLENIEHGKAPATGSKERPQRVVIASEVLYNELEDITDVIIVTYVPAILTSPYKLLVKYYPEITERLAQLQTQVALMDQNRRDRSAPEARRSSGTSEFGDTVLHLNVAIMAEIDKSDKAKDNGFEDLIIPESHRNLLIGLVKNKVAESKSEPRPDTVDDISTHIDVIRVETALTEHTERAQRWGCVLLLDEADVFLTRRDWHDTNHNALVSVFLRQLEYCSGILFLTTNRVGVLDEAFKSRIHVSLAYPNIQLRETVDTWQGILNRIERDNKTASIKIKSDRNALLSFAKSHYKKHEKSGTAWNGRQIRNAFQLAIALGHHDRDKNLNAAGLTAEQAALMGERKSITEDRSFVFCSASFAARMHILRTSRSLQHAAYGSDPYIVETVSTLTQGGCMCLVRDEARTNPAELIDAIQELGVNWAMMRPSIGCLLPRN</sequence>
<reference evidence="4 5" key="1">
    <citation type="journal article" date="2025" name="Microbiol. Resour. Announc.">
        <title>Draft genome sequences for Neonectria magnoliae and Neonectria punicea, canker pathogens of Liriodendron tulipifera and Acer saccharum in West Virginia.</title>
        <authorList>
            <person name="Petronek H.M."/>
            <person name="Kasson M.T."/>
            <person name="Metheny A.M."/>
            <person name="Stauder C.M."/>
            <person name="Lovett B."/>
            <person name="Lynch S.C."/>
            <person name="Garnas J.R."/>
            <person name="Kasson L.R."/>
            <person name="Stajich J.E."/>
        </authorList>
    </citation>
    <scope>NUCLEOTIDE SEQUENCE [LARGE SCALE GENOMIC DNA]</scope>
    <source>
        <strain evidence="4 5">NRRL 64653</strain>
    </source>
</reference>
<evidence type="ECO:0008006" key="6">
    <source>
        <dbReference type="Google" id="ProtNLM"/>
    </source>
</evidence>
<evidence type="ECO:0000259" key="2">
    <source>
        <dbReference type="Pfam" id="PF00004"/>
    </source>
</evidence>
<dbReference type="Gene3D" id="3.40.50.300">
    <property type="entry name" value="P-loop containing nucleotide triphosphate hydrolases"/>
    <property type="match status" value="1"/>
</dbReference>
<dbReference type="InterPro" id="IPR003959">
    <property type="entry name" value="ATPase_AAA_core"/>
</dbReference>
<feature type="domain" description="AAA+ ATPase lid" evidence="3">
    <location>
        <begin position="422"/>
        <end position="489"/>
    </location>
</feature>
<feature type="region of interest" description="Disordered" evidence="1">
    <location>
        <begin position="1"/>
        <end position="72"/>
    </location>
</feature>
<dbReference type="Pfam" id="PF00004">
    <property type="entry name" value="AAA"/>
    <property type="match status" value="1"/>
</dbReference>
<evidence type="ECO:0000256" key="1">
    <source>
        <dbReference type="SAM" id="MobiDB-lite"/>
    </source>
</evidence>
<feature type="domain" description="ATPase AAA-type core" evidence="2">
    <location>
        <begin position="340"/>
        <end position="410"/>
    </location>
</feature>
<gene>
    <name evidence="4" type="ORF">QQX98_001326</name>
</gene>
<dbReference type="SUPFAM" id="SSF52540">
    <property type="entry name" value="P-loop containing nucleoside triphosphate hydrolases"/>
    <property type="match status" value="1"/>
</dbReference>
<proteinExistence type="predicted"/>
<evidence type="ECO:0000313" key="5">
    <source>
        <dbReference type="Proteomes" id="UP001498476"/>
    </source>
</evidence>
<dbReference type="PANTHER" id="PTHR46411:SF2">
    <property type="entry name" value="AAA+ ATPASE DOMAIN-CONTAINING PROTEIN"/>
    <property type="match status" value="1"/>
</dbReference>
<dbReference type="SUPFAM" id="SSF56801">
    <property type="entry name" value="Acetyl-CoA synthetase-like"/>
    <property type="match status" value="1"/>
</dbReference>
<accession>A0ABR1HPX7</accession>
<dbReference type="Gene3D" id="3.40.50.980">
    <property type="match status" value="1"/>
</dbReference>
<dbReference type="EMBL" id="JAZAVJ010000012">
    <property type="protein sequence ID" value="KAK7423036.1"/>
    <property type="molecule type" value="Genomic_DNA"/>
</dbReference>
<feature type="compositionally biased region" description="Polar residues" evidence="1">
    <location>
        <begin position="38"/>
        <end position="50"/>
    </location>
</feature>
<evidence type="ECO:0000313" key="4">
    <source>
        <dbReference type="EMBL" id="KAK7423036.1"/>
    </source>
</evidence>
<name>A0ABR1HPX7_9HYPO</name>
<dbReference type="Proteomes" id="UP001498476">
    <property type="component" value="Unassembled WGS sequence"/>
</dbReference>
<dbReference type="InterPro" id="IPR027417">
    <property type="entry name" value="P-loop_NTPase"/>
</dbReference>
<organism evidence="4 5">
    <name type="scientific">Neonectria punicea</name>
    <dbReference type="NCBI Taxonomy" id="979145"/>
    <lineage>
        <taxon>Eukaryota</taxon>
        <taxon>Fungi</taxon>
        <taxon>Dikarya</taxon>
        <taxon>Ascomycota</taxon>
        <taxon>Pezizomycotina</taxon>
        <taxon>Sordariomycetes</taxon>
        <taxon>Hypocreomycetidae</taxon>
        <taxon>Hypocreales</taxon>
        <taxon>Nectriaceae</taxon>
        <taxon>Neonectria</taxon>
    </lineage>
</organism>
<keyword evidence="5" id="KW-1185">Reference proteome</keyword>
<dbReference type="Pfam" id="PF23232">
    <property type="entry name" value="AAA_lid_13"/>
    <property type="match status" value="1"/>
</dbReference>
<dbReference type="PANTHER" id="PTHR46411">
    <property type="entry name" value="FAMILY ATPASE, PUTATIVE-RELATED"/>
    <property type="match status" value="1"/>
</dbReference>
<protein>
    <recommendedName>
        <fullName evidence="6">ATPase AAA-type core domain-containing protein</fullName>
    </recommendedName>
</protein>
<feature type="region of interest" description="Disordered" evidence="1">
    <location>
        <begin position="114"/>
        <end position="134"/>
    </location>
</feature>
<comment type="caution">
    <text evidence="4">The sequence shown here is derived from an EMBL/GenBank/DDBJ whole genome shotgun (WGS) entry which is preliminary data.</text>
</comment>